<dbReference type="InterPro" id="IPR013783">
    <property type="entry name" value="Ig-like_fold"/>
</dbReference>
<keyword evidence="2" id="KW-0624">Polysaccharide degradation</keyword>
<keyword evidence="1" id="KW-0326">Glycosidase</keyword>
<dbReference type="InterPro" id="IPR003961">
    <property type="entry name" value="FN3_dom"/>
</dbReference>
<feature type="domain" description="Fibronectin type-III" evidence="3">
    <location>
        <begin position="1562"/>
        <end position="1658"/>
    </location>
</feature>
<sequence length="1955" mass="203984">MTTLRTLWMRRRSALLTGVSVAATVAVVAGVAVASGGYTAQRVDLGDAAVWVANDERQTVGRANTAVLELNALVDTGGTRAEVVQDGASVLVLDRDRASVGIVDPTTSTVTDTVAVPGDADLALADGRVVVSADGDVWVPTIDEFGAFDAEADPAVSFGAGAVVSTDDAGRILGFVPSTGVLYRSTADRPDEVRSTQLDPLEEGAAVQLTSVGGRWAVLDELHALLHLEGGATVDLDGLAEPADAPVLQRPASTGDTVLLATRTRLLEVAFDGSTPRELVAGRRGTPAPPVLHDGCRRAAWGDGMAWDECRAAPEVPLRGAAGALALDFRENGDTLVLNDRRSGASWAASADYGLIDNWDDLLAVQRDEQTVEENDPDTPPTIEKAQVPPVAVDDEFGARPGRATLLPVLLDDYDANGDVLVVSGVDGELPSWARLDLVANRQQVQLTLDDDATGSFEFGYTIDDGRGGTARALVAVTVRGPDENGAPEQVRPTRAVVEERGRVTTAVLGEWVDPDGDPVFLRRAAVDGPDRVSSTADGVVVFDEGGDASAARTVALVVSDGRDDGNGAMTVAVRALGEAPLVAESFVALATAGEEIELEPLRHVRGGSGMPHLSAVPSKPKAEITPDFDAGTFRFRTDDVRTHYLEYTVTDGGQTATGLVRVEVSAPPERDTTPITVPHTAFLRLDQPMEVDVLATDIDPTGGLLILTGPGEEPADGGVRIEIVEHRVLRVTLTQPLPTGSTTFGYRVSNGLGDAEGTVTVVEVPRPDRFQPPIAVPDTVSARTGDVVDIPVLDNDEHPDGDRLTLAADLVQEPRAGLLFSSGERLRYFAPETPGEFTAVYRVEGPDGQFGTAAVTITVREADSDGNSAPVPRTAVARVLSGGTVRIPIPLGGIDPDGDSVQLVGQESNPERGSVVDRGADWLEYRAGEYSAGTDTFEYAVVDALGARATGTVRVGVAPGLDGARPPVAIEDDVTVRPGRTVAVRVLENDSDPDGSPLRLTGVEPNTPNTVVRRDDDVVVVDVPNAPDTYGAIYTIENARQASASSYLRITADPEAPLARPEASDVVLSLSDVLEEDEVEVDVLGEVFIADADAGEADVALVPGHSDGARVGGDGTVRVEVQDTRRIVPFSVGHPDDPDLRAYAFIWVPGRDDALPQLRRDVPPVRVTSGEEVLLELEDYVVAASGRPVRLTDAATVRASHSDGSDLAVDADTVRYRSEEGYFGPASISFTVTDGESADDPDGRTGTIVIPIDVRPAEGQPPTFVGGVIDFEPGQEKAIDLERLTSTPEDDGEGLEFRVVGVVPEGFSAELDGTELRVRAAEGTLQGTRRSITVGVADGGIEGTPGRIELRVVPSTRPIAQPAPDLAVAPRGRTTSVDVLDNDAAGNPFPGTPLRVVRVRGLDAASLPEGLSVVPDADRSRLAVTVAEGAEPVNTTLQYQVADATGDSSRYAWGTVTISVQDRPEPVTDARLTAFGDGRIDLAFGAGAANNSPIEAYRISLLDPGDRSELAASECAATTCTVPTSGNGPDSAAIVRIQARNAIGLSEPVELPEPVWSDVIPPPAAGLRAAPLDGRLRVEWQPVPTGSGSPIRTYVVWVAGSPTEVSASRACTASLCSLESQGIANGSTVTVTVSARNGALPALATWTEASTTGTPFGDPFAGGISVDADPAAGSVVVSWTPFDGNGDGIGGYFVQRLVEGESAVPGGAQACTVTGPAPGAVVAPTVGGSVAEMVSVGPGAASVEFAGTSTEAARYGFVVWGYNRAGCVPTEVATTVVRPAPGAIGGIRSDMDWLNGETWDRFIDDVDAGTKRLQIIAVDAGGARVGSPRDFNGSGWLRQLLNRPFGETARFQVRACSVWGSCGPWSETFPTGESPSLTFSLPGRAYDAATQTWSWSADPANSGLPASYRCGADGDRVGRQAQTATSCQVNGAKAGDAVWLDVEVAGVTARFESR</sequence>
<feature type="domain" description="Fibronectin type-III" evidence="3">
    <location>
        <begin position="1464"/>
        <end position="1561"/>
    </location>
</feature>
<accession>A0ABP5GBR6</accession>
<comment type="caution">
    <text evidence="4">The sequence shown here is derived from an EMBL/GenBank/DDBJ whole genome shotgun (WGS) entry which is preliminary data.</text>
</comment>
<dbReference type="CDD" id="cd00063">
    <property type="entry name" value="FN3"/>
    <property type="match status" value="1"/>
</dbReference>
<dbReference type="RefSeq" id="WP_344375068.1">
    <property type="nucleotide sequence ID" value="NZ_BAAAPW010000004.1"/>
</dbReference>
<keyword evidence="2" id="KW-0119">Carbohydrate metabolism</keyword>
<dbReference type="Gene3D" id="2.60.40.10">
    <property type="entry name" value="Immunoglobulins"/>
    <property type="match status" value="1"/>
</dbReference>
<evidence type="ECO:0000313" key="4">
    <source>
        <dbReference type="EMBL" id="GAA2040022.1"/>
    </source>
</evidence>
<evidence type="ECO:0000256" key="1">
    <source>
        <dbReference type="ARBA" id="ARBA00023295"/>
    </source>
</evidence>
<keyword evidence="5" id="KW-1185">Reference proteome</keyword>
<dbReference type="SUPFAM" id="SSF49265">
    <property type="entry name" value="Fibronectin type III"/>
    <property type="match status" value="2"/>
</dbReference>
<name>A0ABP5GBR6_9MICO</name>
<evidence type="ECO:0000313" key="5">
    <source>
        <dbReference type="Proteomes" id="UP001501196"/>
    </source>
</evidence>
<evidence type="ECO:0000256" key="2">
    <source>
        <dbReference type="ARBA" id="ARBA00023326"/>
    </source>
</evidence>
<reference evidence="5" key="1">
    <citation type="journal article" date="2019" name="Int. J. Syst. Evol. Microbiol.">
        <title>The Global Catalogue of Microorganisms (GCM) 10K type strain sequencing project: providing services to taxonomists for standard genome sequencing and annotation.</title>
        <authorList>
            <consortium name="The Broad Institute Genomics Platform"/>
            <consortium name="The Broad Institute Genome Sequencing Center for Infectious Disease"/>
            <person name="Wu L."/>
            <person name="Ma J."/>
        </authorList>
    </citation>
    <scope>NUCLEOTIDE SEQUENCE [LARGE SCALE GENOMIC DNA]</scope>
    <source>
        <strain evidence="5">JCM 15672</strain>
    </source>
</reference>
<dbReference type="Pfam" id="PF17963">
    <property type="entry name" value="Big_9"/>
    <property type="match status" value="5"/>
</dbReference>
<keyword evidence="1" id="KW-0378">Hydrolase</keyword>
<protein>
    <submittedName>
        <fullName evidence="4">Ig-like domain-containing protein</fullName>
    </submittedName>
</protein>
<gene>
    <name evidence="4" type="ORF">GCM10009819_26700</name>
</gene>
<dbReference type="PROSITE" id="PS50853">
    <property type="entry name" value="FN3"/>
    <property type="match status" value="2"/>
</dbReference>
<evidence type="ECO:0000259" key="3">
    <source>
        <dbReference type="PROSITE" id="PS50853"/>
    </source>
</evidence>
<dbReference type="Proteomes" id="UP001501196">
    <property type="component" value="Unassembled WGS sequence"/>
</dbReference>
<organism evidence="4 5">
    <name type="scientific">Agromyces tropicus</name>
    <dbReference type="NCBI Taxonomy" id="555371"/>
    <lineage>
        <taxon>Bacteria</taxon>
        <taxon>Bacillati</taxon>
        <taxon>Actinomycetota</taxon>
        <taxon>Actinomycetes</taxon>
        <taxon>Micrococcales</taxon>
        <taxon>Microbacteriaceae</taxon>
        <taxon>Agromyces</taxon>
    </lineage>
</organism>
<proteinExistence type="predicted"/>
<dbReference type="InterPro" id="IPR036116">
    <property type="entry name" value="FN3_sf"/>
</dbReference>
<dbReference type="EMBL" id="BAAAPW010000004">
    <property type="protein sequence ID" value="GAA2040022.1"/>
    <property type="molecule type" value="Genomic_DNA"/>
</dbReference>